<name>Q586X7_TRYB2</name>
<dbReference type="Pfam" id="PF00009">
    <property type="entry name" value="GTP_EFTU"/>
    <property type="match status" value="1"/>
</dbReference>
<evidence type="ECO:0000313" key="8">
    <source>
        <dbReference type="Proteomes" id="UP000008524"/>
    </source>
</evidence>
<feature type="compositionally biased region" description="Basic and acidic residues" evidence="4">
    <location>
        <begin position="218"/>
        <end position="231"/>
    </location>
</feature>
<dbReference type="AlphaFoldDB" id="Q586X7"/>
<feature type="domain" description="Tr-type G" evidence="5">
    <location>
        <begin position="334"/>
        <end position="600"/>
    </location>
</feature>
<dbReference type="Gene3D" id="3.40.50.300">
    <property type="entry name" value="P-loop containing nucleotide triphosphate hydrolases"/>
    <property type="match status" value="1"/>
</dbReference>
<dbReference type="PROSITE" id="PS51722">
    <property type="entry name" value="G_TR_2"/>
    <property type="match status" value="1"/>
</dbReference>
<reference evidence="6" key="5">
    <citation type="submission" date="2005-04" db="EMBL/GenBank/DDBJ databases">
        <title>Sequencing, closure, and annotation of Trypanosoma brucei chromosomes 2 through 8.</title>
        <authorList>
            <person name="Ghedin E."/>
            <person name="Blandin G."/>
            <person name="Bartholomeu D."/>
            <person name="Caler E."/>
            <person name="Haas B."/>
            <person name="Hannick L."/>
            <person name="Shallom J."/>
            <person name="Hou L."/>
            <person name="Djikeng A."/>
            <person name="Feldblyum T."/>
            <person name="Hostetler J."/>
            <person name="Johnson J."/>
            <person name="Jones K."/>
            <person name="Koo H.L."/>
            <person name="Larkin C."/>
            <person name="Pai G."/>
            <person name="Peterson J."/>
            <person name="Khalak H.G."/>
            <person name="Salzberg S."/>
            <person name="Simpson A.J."/>
            <person name="Tallon L."/>
            <person name="Van Aken S."/>
            <person name="Wanless D."/>
            <person name="White O."/>
            <person name="Wortman J."/>
            <person name="Fraser C.M."/>
            <person name="El-Sayed N.M.A."/>
        </authorList>
    </citation>
    <scope>NUCLEOTIDE SEQUENCE</scope>
    <source>
        <strain evidence="6">927/4 GUTat10.1</strain>
    </source>
</reference>
<accession>D7SFT7</accession>
<reference evidence="7" key="1">
    <citation type="submission" date="1999-06" db="EMBL/GenBank/DDBJ databases">
        <authorList>
            <person name="El-Sayed N.M."/>
            <person name="Khalak H."/>
            <person name="Adams M.D."/>
        </authorList>
    </citation>
    <scope>NUCLEOTIDE SEQUENCE</scope>
    <source>
        <strain evidence="7">GUTat10.1</strain>
    </source>
</reference>
<evidence type="ECO:0000256" key="3">
    <source>
        <dbReference type="ARBA" id="ARBA00023134"/>
    </source>
</evidence>
<evidence type="ECO:0000313" key="7">
    <source>
        <dbReference type="EMBL" id="AAX79614.1"/>
    </source>
</evidence>
<organism evidence="7 8">
    <name type="scientific">Trypanosoma brucei brucei (strain 927/4 GUTat10.1)</name>
    <dbReference type="NCBI Taxonomy" id="185431"/>
    <lineage>
        <taxon>Eukaryota</taxon>
        <taxon>Discoba</taxon>
        <taxon>Euglenozoa</taxon>
        <taxon>Kinetoplastea</taxon>
        <taxon>Metakinetoplastina</taxon>
        <taxon>Trypanosomatida</taxon>
        <taxon>Trypanosomatidae</taxon>
        <taxon>Trypanosoma</taxon>
    </lineage>
</organism>
<dbReference type="OMA" id="FWQFEAE"/>
<reference evidence="7" key="4">
    <citation type="submission" date="2005-04" db="EMBL/GenBank/DDBJ databases">
        <title>.</title>
        <authorList>
            <person name="Ghedin E."/>
            <person name="Blandin G."/>
            <person name="Bartholomeu D."/>
            <person name="Caler E."/>
            <person name="Haas B."/>
            <person name="Hannick L."/>
            <person name="Shallom J."/>
            <person name="Hou L."/>
            <person name="Djikeng A."/>
            <person name="Feldblyum T."/>
            <person name="Hostetler J."/>
            <person name="Johnson J."/>
            <person name="Jones K."/>
            <person name="Koo H.L."/>
            <person name="Larkin C."/>
            <person name="Pai G."/>
            <person name="Peterson J."/>
            <person name="Khalak H.G."/>
            <person name="Salzberg S."/>
            <person name="Simpson A.J."/>
            <person name="Tallon L."/>
            <person name="Van Aken S."/>
            <person name="Wanless D."/>
            <person name="White O."/>
            <person name="Wortman J."/>
            <person name="Fraser C.M."/>
            <person name="El-Sayed N.M.A."/>
        </authorList>
    </citation>
    <scope>NUCLEOTIDE SEQUENCE</scope>
    <source>
        <strain evidence="7">GUTat10.1</strain>
    </source>
</reference>
<comment type="similarity">
    <text evidence="1">Belongs to the TRAFAC class translation factor GTPase superfamily. Classic translation factor GTPase family. EF-Tu/EF-1A subfamily.</text>
</comment>
<dbReference type="FunFam" id="2.40.30.10:FF:000084">
    <property type="entry name" value="GTP-binding elongation factor Tu family"/>
    <property type="match status" value="1"/>
</dbReference>
<dbReference type="GO" id="GO:0003924">
    <property type="term" value="F:GTPase activity"/>
    <property type="evidence" value="ECO:0007669"/>
    <property type="project" value="InterPro"/>
</dbReference>
<evidence type="ECO:0000256" key="4">
    <source>
        <dbReference type="SAM" id="MobiDB-lite"/>
    </source>
</evidence>
<feature type="region of interest" description="Disordered" evidence="4">
    <location>
        <begin position="132"/>
        <end position="157"/>
    </location>
</feature>
<feature type="region of interest" description="Disordered" evidence="4">
    <location>
        <begin position="414"/>
        <end position="441"/>
    </location>
</feature>
<dbReference type="PANTHER" id="PTHR43721:SF28">
    <property type="entry name" value="ELONGATION FACTOR TU FAMILY, PUTATIVE-RELATED"/>
    <property type="match status" value="1"/>
</dbReference>
<evidence type="ECO:0000256" key="2">
    <source>
        <dbReference type="ARBA" id="ARBA00022741"/>
    </source>
</evidence>
<dbReference type="GO" id="GO:0005737">
    <property type="term" value="C:cytoplasm"/>
    <property type="evidence" value="ECO:0000314"/>
    <property type="project" value="GeneDB"/>
</dbReference>
<dbReference type="InterPro" id="IPR050055">
    <property type="entry name" value="EF-Tu_GTPase"/>
</dbReference>
<dbReference type="STRING" id="185431.Q586X7"/>
<keyword evidence="2" id="KW-0547">Nucleotide-binding</keyword>
<dbReference type="InParanoid" id="Q586X7"/>
<dbReference type="InterPro" id="IPR027417">
    <property type="entry name" value="P-loop_NTPase"/>
</dbReference>
<dbReference type="VEuPathDB" id="TriTrypDB:Tb927.2.3620"/>
<dbReference type="InterPro" id="IPR004161">
    <property type="entry name" value="EFTu-like_2"/>
</dbReference>
<dbReference type="Gene3D" id="2.40.30.10">
    <property type="entry name" value="Translation factors"/>
    <property type="match status" value="2"/>
</dbReference>
<dbReference type="InterPro" id="IPR009001">
    <property type="entry name" value="Transl_elong_EF1A/Init_IF2_C"/>
</dbReference>
<reference evidence="6" key="2">
    <citation type="journal article" date="2005" name="Science">
        <title>Comparative genomics of trypanosomatid parasitic protozoa.</title>
        <authorList>
            <person name="El-Sayed N.M."/>
            <person name="Myler P.J."/>
            <person name="Blandin G."/>
            <person name="Berriman M."/>
            <person name="Crabtree J."/>
            <person name="Aggarwal G."/>
            <person name="Caler E."/>
            <person name="Renauld H."/>
            <person name="Worthey E.A."/>
            <person name="Hertz-Fowler C."/>
            <person name="Ghedin E."/>
            <person name="Peacock C."/>
            <person name="Bartholomeu D.C."/>
            <person name="Haas B.J."/>
            <person name="Tran A.N."/>
            <person name="Wortman J.R."/>
            <person name="Alsmark U.C."/>
            <person name="Angiuoli S."/>
            <person name="Anupama A."/>
            <person name="Badger J."/>
            <person name="Bringaud F."/>
            <person name="Cadag E."/>
            <person name="Carlton J.M."/>
            <person name="Cerqueira G.C."/>
            <person name="Creasy T."/>
            <person name="Delcher A.L."/>
            <person name="Djikeng A."/>
            <person name="Embley T.M."/>
            <person name="Hauser C."/>
            <person name="Ivens A.C."/>
            <person name="Kummerfeld S.K."/>
            <person name="Pereira-Leal J.B."/>
            <person name="Nilsson D."/>
            <person name="Peterson J."/>
            <person name="Salzberg S.L."/>
            <person name="Shallom J."/>
            <person name="Silva J.C."/>
            <person name="Sundaram J."/>
            <person name="Westenberger S."/>
            <person name="White O."/>
            <person name="Melville S.E."/>
            <person name="Donelson J.E."/>
            <person name="Andersson B."/>
            <person name="Stuart K.D."/>
            <person name="Hall N."/>
        </authorList>
    </citation>
    <scope>NUCLEOTIDE SEQUENCE</scope>
    <source>
        <strain evidence="6">927/4 GUTat10.1</strain>
    </source>
</reference>
<protein>
    <submittedName>
        <fullName evidence="7">GTP-binding elongation factor Tu family, putative</fullName>
    </submittedName>
</protein>
<reference evidence="6 8" key="3">
    <citation type="journal article" date="2005" name="Science">
        <title>The genome of the African trypanosome Trypanosoma brucei.</title>
        <authorList>
            <person name="Berriman M."/>
            <person name="Ghedin E."/>
            <person name="Hertz-Fowler C."/>
            <person name="Blandin G."/>
            <person name="Renauld H."/>
            <person name="Bartholomeu D.C."/>
            <person name="Lennard N.J."/>
            <person name="Caler E."/>
            <person name="Hamlin N.E."/>
            <person name="Haas B."/>
            <person name="Bohme U."/>
            <person name="Hannick L."/>
            <person name="Aslett M.A."/>
            <person name="Shallom J."/>
            <person name="Marcello L."/>
            <person name="Hou L."/>
            <person name="Wickstead B."/>
            <person name="Alsmark U.C."/>
            <person name="Arrowsmith C."/>
            <person name="Atkin R.J."/>
            <person name="Barron A.J."/>
            <person name="Bringaud F."/>
            <person name="Brooks K."/>
            <person name="Carrington M."/>
            <person name="Cherevach I."/>
            <person name="Chillingworth T.J."/>
            <person name="Churcher C."/>
            <person name="Clark L.N."/>
            <person name="Corton C.H."/>
            <person name="Cronin A."/>
            <person name="Davies R.M."/>
            <person name="Doggett J."/>
            <person name="Djikeng A."/>
            <person name="Feldblyum T."/>
            <person name="Field M.C."/>
            <person name="Fraser A."/>
            <person name="Goodhead I."/>
            <person name="Hance Z."/>
            <person name="Harper D."/>
            <person name="Harris B.R."/>
            <person name="Hauser H."/>
            <person name="Hostetler J."/>
            <person name="Ivens A."/>
            <person name="Jagels K."/>
            <person name="Johnson D."/>
            <person name="Johnson J."/>
            <person name="Jones K."/>
            <person name="Kerhornou A.X."/>
            <person name="Koo H."/>
            <person name="Larke N."/>
            <person name="Landfear S."/>
            <person name="Larkin C."/>
            <person name="Leech V."/>
            <person name="Line A."/>
            <person name="Lord A."/>
            <person name="Macleod A."/>
            <person name="Mooney P.J."/>
            <person name="Moule S."/>
            <person name="Martin D.M."/>
            <person name="Morgan G.W."/>
            <person name="Mungall K."/>
            <person name="Norbertczak H."/>
            <person name="Ormond D."/>
            <person name="Pai G."/>
            <person name="Peacock C.S."/>
            <person name="Peterson J."/>
            <person name="Quail M.A."/>
            <person name="Rabbinowitsch E."/>
            <person name="Rajandream M.A."/>
            <person name="Reitter C."/>
            <person name="Salzberg S.L."/>
            <person name="Sanders M."/>
            <person name="Schobel S."/>
            <person name="Sharp S."/>
            <person name="Simmonds M."/>
            <person name="Simpson A.J."/>
            <person name="Tallon L."/>
            <person name="Turner C.M."/>
            <person name="Tait A."/>
            <person name="Tivey A.R."/>
            <person name="Van Aken S."/>
            <person name="Walker D."/>
            <person name="Wanless D."/>
            <person name="Wang S."/>
            <person name="White B."/>
            <person name="White O."/>
            <person name="Whitehead S."/>
            <person name="Woodward J."/>
            <person name="Wortman J."/>
            <person name="Adams M.D."/>
            <person name="Embley T.M."/>
            <person name="Gull K."/>
            <person name="Ullu E."/>
            <person name="Barry J.D."/>
            <person name="Fairlamb A.H."/>
            <person name="Opperdoes F."/>
            <person name="Barrell B.G."/>
            <person name="Donelson J.E."/>
            <person name="Hall N."/>
            <person name="Fraser C.M."/>
            <person name="Melville S.E."/>
            <person name="El-Sayed N.M."/>
        </authorList>
    </citation>
    <scope>NUCLEOTIDE SEQUENCE [LARGE SCALE GENOMIC DNA]</scope>
    <source>
        <strain evidence="6 8">927/4 GUTat10.1</strain>
    </source>
</reference>
<dbReference type="EMBL" id="AE017150">
    <property type="protein sequence ID" value="AAQ15819.1"/>
    <property type="molecule type" value="Genomic_DNA"/>
</dbReference>
<dbReference type="Proteomes" id="UP000008524">
    <property type="component" value="Chromosome 2"/>
</dbReference>
<proteinExistence type="inferred from homology"/>
<dbReference type="PANTHER" id="PTHR43721">
    <property type="entry name" value="ELONGATION FACTOR TU-RELATED"/>
    <property type="match status" value="1"/>
</dbReference>
<dbReference type="SUPFAM" id="SSF50447">
    <property type="entry name" value="Translation proteins"/>
    <property type="match status" value="1"/>
</dbReference>
<dbReference type="RefSeq" id="XP_951599.1">
    <property type="nucleotide sequence ID" value="XM_946506.1"/>
</dbReference>
<dbReference type="InterPro" id="IPR035531">
    <property type="entry name" value="GTPBP1-like"/>
</dbReference>
<dbReference type="KEGG" id="tbr:Tb927.2.3620"/>
<dbReference type="CDD" id="cd03694">
    <property type="entry name" value="GTPBP_II"/>
    <property type="match status" value="1"/>
</dbReference>
<dbReference type="InterPro" id="IPR009000">
    <property type="entry name" value="Transl_B-barrel_sf"/>
</dbReference>
<dbReference type="SUPFAM" id="SSF52540">
    <property type="entry name" value="P-loop containing nucleoside triphosphate hydrolases"/>
    <property type="match status" value="1"/>
</dbReference>
<dbReference type="GO" id="GO:0005525">
    <property type="term" value="F:GTP binding"/>
    <property type="evidence" value="ECO:0007669"/>
    <property type="project" value="UniProtKB-KW"/>
</dbReference>
<keyword evidence="3" id="KW-0342">GTP-binding</keyword>
<dbReference type="OrthoDB" id="248233at2759"/>
<dbReference type="EMBL" id="AC007864">
    <property type="protein sequence ID" value="AAX79614.1"/>
    <property type="molecule type" value="Genomic_DNA"/>
</dbReference>
<evidence type="ECO:0000259" key="5">
    <source>
        <dbReference type="PROSITE" id="PS51722"/>
    </source>
</evidence>
<dbReference type="GO" id="GO:0003746">
    <property type="term" value="F:translation elongation factor activity"/>
    <property type="evidence" value="ECO:0000247"/>
    <property type="project" value="GeneDB"/>
</dbReference>
<dbReference type="CDD" id="cd04165">
    <property type="entry name" value="GTPBP1_like"/>
    <property type="match status" value="1"/>
</dbReference>
<keyword evidence="7" id="KW-0648">Protein biosynthesis</keyword>
<feature type="region of interest" description="Disordered" evidence="4">
    <location>
        <begin position="53"/>
        <end position="74"/>
    </location>
</feature>
<keyword evidence="7" id="KW-0251">Elongation factor</keyword>
<gene>
    <name evidence="6" type="primary">28H13.160</name>
    <name evidence="7" type="ORF">Tb927.2.3620</name>
</gene>
<feature type="compositionally biased region" description="Low complexity" evidence="4">
    <location>
        <begin position="55"/>
        <end position="71"/>
    </location>
</feature>
<accession>Q586X7</accession>
<feature type="region of interest" description="Disordered" evidence="4">
    <location>
        <begin position="218"/>
        <end position="246"/>
    </location>
</feature>
<dbReference type="SMR" id="Q586X7"/>
<dbReference type="GO" id="GO:0006414">
    <property type="term" value="P:translational elongation"/>
    <property type="evidence" value="ECO:0000247"/>
    <property type="project" value="GeneDB"/>
</dbReference>
<dbReference type="PaxDb" id="5691-AAQ15819"/>
<dbReference type="FunFam" id="2.40.30.10:FF:000014">
    <property type="entry name" value="Probable GTP-binding protein 1"/>
    <property type="match status" value="1"/>
</dbReference>
<evidence type="ECO:0000313" key="6">
    <source>
        <dbReference type="EMBL" id="AAQ15819.1"/>
    </source>
</evidence>
<dbReference type="Pfam" id="PF03144">
    <property type="entry name" value="GTP_EFTU_D2"/>
    <property type="match status" value="1"/>
</dbReference>
<dbReference type="GeneID" id="3655662"/>
<keyword evidence="8" id="KW-1185">Reference proteome</keyword>
<evidence type="ECO:0000256" key="1">
    <source>
        <dbReference type="ARBA" id="ARBA00007249"/>
    </source>
</evidence>
<feature type="compositionally biased region" description="Gly residues" evidence="4">
    <location>
        <begin position="424"/>
        <end position="435"/>
    </location>
</feature>
<feature type="compositionally biased region" description="Polar residues" evidence="4">
    <location>
        <begin position="135"/>
        <end position="153"/>
    </location>
</feature>
<sequence length="805" mass="87191">MADGSHDREAALFLVLSEPEAMTVGQWLKEVAEKHLMPPVVHAMLYNVSEACGKSSSNNNNSNSNGRAASGGSEGNGCFQNALTRVLNEFHHSGKHGVPMTSMRVLVVALFWDGQSESAKAEFARLRELADETNKQASDPQVNADKANNSGSDGKQKLPSLIGSNVHIVLQALNAKKSNEKLVETLDAVVCSLRKKLQSACGPSEHVDPTRIDAAASRRVDKVTVTQKEKGSQNGTGDGGSGNNVIGVEDLSDSAVAGRVEEGQGECFIVISGTTMEEFQKRVWELKASAARIGVGCSPVLAEPREVQTSNSGTKTKVFAQEFLVRQGASVEQHIEMRIAMCGNVDSGKSTLTSVLTRGCRDNGRGSARAFVFKHKHEAATGRTSSVSENHLGFSEAGEVVNYVVAGAKHSLGGVSLGEETPNDGGGGGGGGDGPIGNKPVTINSHQLGQEVAAKSSKVLTLYDLAGHERYLKTTVLGMTRNIPDYACVVISANNGIQRMTKEHVALCLALKIPFFVVITRIDSTPENIRQETLASVHKLLKVPTVRKLPYPVRRVDDVVLSAKNLRNDRITPIFEISNVSGEGLQSLVRFLNLLPMRKDWRNARQLPREMVIDSTFFVAGVGTVVGGIVTQGVFNVNDAVLLGPDASGGFRTVQIKSIHVKGVEQQRAVAGCDASFCLKKEKRRGIRKGNILTDPKHPVEAYWQFEADVVILYHSTTILVNYEPVIHSTTVRQSARIVFVEKEVLRTGDRSLVRFHFLYRPEFMKVGQQLIFREGRTKGIGTVTNLIGPREGSLLAKRLKHKET</sequence>
<dbReference type="SUPFAM" id="SSF50465">
    <property type="entry name" value="EF-Tu/eEF-1alpha/eIF2-gamma C-terminal domain"/>
    <property type="match status" value="1"/>
</dbReference>
<dbReference type="eggNOG" id="KOG0463">
    <property type="taxonomic scope" value="Eukaryota"/>
</dbReference>
<dbReference type="InterPro" id="IPR000795">
    <property type="entry name" value="T_Tr_GTP-bd_dom"/>
</dbReference>
<dbReference type="CDD" id="cd03708">
    <property type="entry name" value="GTPBP_III"/>
    <property type="match status" value="1"/>
</dbReference>